<evidence type="ECO:0000313" key="2">
    <source>
        <dbReference type="Proteomes" id="UP000054926"/>
    </source>
</evidence>
<proteinExistence type="predicted"/>
<protein>
    <recommendedName>
        <fullName evidence="3">DUF1845 domain-containing protein</fullName>
    </recommendedName>
</protein>
<evidence type="ECO:0008006" key="3">
    <source>
        <dbReference type="Google" id="ProtNLM"/>
    </source>
</evidence>
<sequence length="185" mass="21558">MKAKITLNLRTREVYKLFERKISGDRLFIEAILHKINIVIGRCRKKDPVALKVFYEMEKQLNALTKTFSSEIKSFEDLLTKKKEFKDKQINFVVQFYPKIIVCNPMSIKLAELIEVYDQLIATLKLLRLAGCFDSDDIYFSNIKQHQQSTNQALSKILLYNFKQPIASFCAKDKNELPTPPLISF</sequence>
<dbReference type="RefSeq" id="WP_080445555.1">
    <property type="nucleotide sequence ID" value="NZ_LNYY01000019.1"/>
</dbReference>
<dbReference type="PATRIC" id="fig|947033.5.peg.2273"/>
<evidence type="ECO:0000313" key="1">
    <source>
        <dbReference type="EMBL" id="KTD68989.1"/>
    </source>
</evidence>
<keyword evidence="2" id="KW-1185">Reference proteome</keyword>
<gene>
    <name evidence="1" type="ORF">Lste_2147</name>
</gene>
<reference evidence="1 2" key="1">
    <citation type="submission" date="2015-11" db="EMBL/GenBank/DDBJ databases">
        <title>Genomic analysis of 38 Legionella species identifies large and diverse effector repertoires.</title>
        <authorList>
            <person name="Burstein D."/>
            <person name="Amaro F."/>
            <person name="Zusman T."/>
            <person name="Lifshitz Z."/>
            <person name="Cohen O."/>
            <person name="Gilbert J.A."/>
            <person name="Pupko T."/>
            <person name="Shuman H.A."/>
            <person name="Segal G."/>
        </authorList>
    </citation>
    <scope>NUCLEOTIDE SEQUENCE [LARGE SCALE GENOMIC DNA]</scope>
    <source>
        <strain evidence="1 2">IMVS3376</strain>
    </source>
</reference>
<organism evidence="1 2">
    <name type="scientific">Legionella steelei</name>
    <dbReference type="NCBI Taxonomy" id="947033"/>
    <lineage>
        <taxon>Bacteria</taxon>
        <taxon>Pseudomonadati</taxon>
        <taxon>Pseudomonadota</taxon>
        <taxon>Gammaproteobacteria</taxon>
        <taxon>Legionellales</taxon>
        <taxon>Legionellaceae</taxon>
        <taxon>Legionella</taxon>
    </lineage>
</organism>
<dbReference type="AlphaFoldDB" id="A0A0W0ZIG7"/>
<dbReference type="OrthoDB" id="5637116at2"/>
<dbReference type="STRING" id="947033.Lste_2147"/>
<accession>A0A0W0ZIG7</accession>
<dbReference type="EMBL" id="LNYY01000019">
    <property type="protein sequence ID" value="KTD68989.1"/>
    <property type="molecule type" value="Genomic_DNA"/>
</dbReference>
<comment type="caution">
    <text evidence="1">The sequence shown here is derived from an EMBL/GenBank/DDBJ whole genome shotgun (WGS) entry which is preliminary data.</text>
</comment>
<dbReference type="GeneID" id="93294354"/>
<name>A0A0W0ZIG7_9GAMM</name>
<dbReference type="Proteomes" id="UP000054926">
    <property type="component" value="Unassembled WGS sequence"/>
</dbReference>